<protein>
    <submittedName>
        <fullName evidence="2">Uncharacterized protein</fullName>
    </submittedName>
</protein>
<dbReference type="PANTHER" id="PTHR31170">
    <property type="entry name" value="BNAC04G53230D PROTEIN"/>
    <property type="match status" value="1"/>
</dbReference>
<dbReference type="Proteomes" id="UP001370490">
    <property type="component" value="Unassembled WGS sequence"/>
</dbReference>
<keyword evidence="1" id="KW-0812">Transmembrane</keyword>
<gene>
    <name evidence="2" type="ORF">RJ641_022230</name>
</gene>
<reference evidence="2 3" key="1">
    <citation type="submission" date="2023-12" db="EMBL/GenBank/DDBJ databases">
        <title>A high-quality genome assembly for Dillenia turbinata (Dilleniales).</title>
        <authorList>
            <person name="Chanderbali A."/>
        </authorList>
    </citation>
    <scope>NUCLEOTIDE SEQUENCE [LARGE SCALE GENOMIC DNA]</scope>
    <source>
        <strain evidence="2">LSX21</strain>
        <tissue evidence="2">Leaf</tissue>
    </source>
</reference>
<dbReference type="AlphaFoldDB" id="A0AAN8YRI0"/>
<keyword evidence="1" id="KW-1133">Transmembrane helix</keyword>
<dbReference type="Pfam" id="PF03140">
    <property type="entry name" value="DUF247"/>
    <property type="match status" value="1"/>
</dbReference>
<feature type="non-terminal residue" evidence="2">
    <location>
        <position position="456"/>
    </location>
</feature>
<sequence>MMSSDETIFPKNHVQNSSHLAIQMEEMIRKLRPPVSPKCCIYRVPETIAHVNAKAYKPRLVSIGPFHHGSEKYKAMEEQKLHYLRAYLQRAKLSMAQCVEAVSKLEGKARSSYAEPIKLSNDDFTKMLLVDSCFIIELLLRSYLGGQENQDLVLRVPRLSCDLEQDLILLENQVPFLVLKEIYKLFHSISPSFPTMLQLSFSYFSNYNMQNKKPQPEFEIKHFTDLLRKFHIQLTPAHQFQRKCMENFSLPRATELDAAGAMFEKDSSQCWLNIQFVNNKLKIPQLEIHDGSESLIRNLVAFEQCHHPPGEYYLSNYISFIRCLAKTPKDVDLLVQNGIIVNWLGDNETVSNLLHSVCANIVISPSLFYYSGLGEELVAYCKKPANRYKATLKRDYFQTPWMTAANIAAVVLLLLTCVQTITSIMFCTTSSRIIMIRGPYFVQAHEHLASHRRERL</sequence>
<dbReference type="PANTHER" id="PTHR31170:SF25">
    <property type="entry name" value="BNAA09G04570D PROTEIN"/>
    <property type="match status" value="1"/>
</dbReference>
<dbReference type="EMBL" id="JBAMMX010000027">
    <property type="protein sequence ID" value="KAK6912629.1"/>
    <property type="molecule type" value="Genomic_DNA"/>
</dbReference>
<keyword evidence="1" id="KW-0472">Membrane</keyword>
<proteinExistence type="predicted"/>
<name>A0AAN8YRI0_9MAGN</name>
<accession>A0AAN8YRI0</accession>
<organism evidence="2 3">
    <name type="scientific">Dillenia turbinata</name>
    <dbReference type="NCBI Taxonomy" id="194707"/>
    <lineage>
        <taxon>Eukaryota</taxon>
        <taxon>Viridiplantae</taxon>
        <taxon>Streptophyta</taxon>
        <taxon>Embryophyta</taxon>
        <taxon>Tracheophyta</taxon>
        <taxon>Spermatophyta</taxon>
        <taxon>Magnoliopsida</taxon>
        <taxon>eudicotyledons</taxon>
        <taxon>Gunneridae</taxon>
        <taxon>Pentapetalae</taxon>
        <taxon>Dilleniales</taxon>
        <taxon>Dilleniaceae</taxon>
        <taxon>Dillenia</taxon>
    </lineage>
</organism>
<dbReference type="InterPro" id="IPR004158">
    <property type="entry name" value="DUF247_pln"/>
</dbReference>
<feature type="transmembrane region" description="Helical" evidence="1">
    <location>
        <begin position="401"/>
        <end position="427"/>
    </location>
</feature>
<comment type="caution">
    <text evidence="2">The sequence shown here is derived from an EMBL/GenBank/DDBJ whole genome shotgun (WGS) entry which is preliminary data.</text>
</comment>
<evidence type="ECO:0000256" key="1">
    <source>
        <dbReference type="SAM" id="Phobius"/>
    </source>
</evidence>
<evidence type="ECO:0000313" key="2">
    <source>
        <dbReference type="EMBL" id="KAK6912629.1"/>
    </source>
</evidence>
<evidence type="ECO:0000313" key="3">
    <source>
        <dbReference type="Proteomes" id="UP001370490"/>
    </source>
</evidence>
<keyword evidence="3" id="KW-1185">Reference proteome</keyword>